<reference evidence="1 2" key="1">
    <citation type="submission" date="2013-06" db="EMBL/GenBank/DDBJ databases">
        <authorList>
            <person name="Aslett M."/>
        </authorList>
    </citation>
    <scope>NUCLEOTIDE SEQUENCE [LARGE SCALE GENOMIC DNA]</scope>
    <source>
        <strain evidence="1 2">Db11</strain>
    </source>
</reference>
<name>A0ABC9IN27_SERMA</name>
<evidence type="ECO:0000313" key="2">
    <source>
        <dbReference type="Proteomes" id="UP000018979"/>
    </source>
</evidence>
<protein>
    <submittedName>
        <fullName evidence="1">Uncharacterized protein</fullName>
    </submittedName>
</protein>
<dbReference type="EMBL" id="HG326223">
    <property type="protein sequence ID" value="CDG14098.1"/>
    <property type="molecule type" value="Genomic_DNA"/>
</dbReference>
<accession>A0ABC9IN27</accession>
<dbReference type="AlphaFoldDB" id="A0ABC9IN27"/>
<dbReference type="KEGG" id="smac:SMDB11_3535"/>
<sequence>MRRHDGNNCPLDQPISFHIAQAQRQHPLRYSIDCTLYFSESAWPVRQEHNDQDTPLLTNARQYLTDLLAVGMS</sequence>
<dbReference type="Proteomes" id="UP000018979">
    <property type="component" value="Chromosome I"/>
</dbReference>
<evidence type="ECO:0000313" key="1">
    <source>
        <dbReference type="EMBL" id="CDG14098.1"/>
    </source>
</evidence>
<reference evidence="1 2" key="3">
    <citation type="journal article" date="2014" name="Genome Biol. Evol.">
        <title>Genome evolution and plasticity of Serratia marcescens, an important multidrug-resistant nosocomial pathogen.</title>
        <authorList>
            <person name="Iguchi A."/>
            <person name="Nagaya Y."/>
            <person name="Pradel E."/>
            <person name="Ooka T."/>
            <person name="Ogura Y."/>
            <person name="Katsura K."/>
            <person name="Kurokawa K."/>
            <person name="Oshima K."/>
            <person name="Hattori M."/>
            <person name="Parkhill J."/>
            <person name="Sebaihia M."/>
            <person name="Coulthurst S.J."/>
            <person name="Gotoh N."/>
            <person name="Thomson N.R."/>
            <person name="Ewbank J.J."/>
            <person name="Hayashi T."/>
        </authorList>
    </citation>
    <scope>NUCLEOTIDE SEQUENCE [LARGE SCALE GENOMIC DNA]</scope>
    <source>
        <strain evidence="1 2">Db11</strain>
    </source>
</reference>
<gene>
    <name evidence="1" type="ORF">SMDB11_3535</name>
</gene>
<reference evidence="2" key="2">
    <citation type="submission" date="2013-11" db="EMBL/GenBank/DDBJ databases">
        <title>Genome sequences of clinical and environmental isolates of Serratia marcescens.</title>
        <authorList>
            <person name="Iguchi A."/>
            <person name="Komatsu H."/>
            <person name="Nagaya Y."/>
            <person name="Ogura Y."/>
            <person name="Katsura K."/>
            <person name="Kurokawa K."/>
            <person name="Ooka T."/>
            <person name="Hattori M."/>
            <person name="Gotoh N."/>
            <person name="Thomson N."/>
            <person name="Hayashi T."/>
        </authorList>
    </citation>
    <scope>NUCLEOTIDE SEQUENCE [LARGE SCALE GENOMIC DNA]</scope>
    <source>
        <strain evidence="2">Db11</strain>
    </source>
</reference>
<organism evidence="1 2">
    <name type="scientific">Serratia marcescens subsp. marcescens Db11</name>
    <dbReference type="NCBI Taxonomy" id="273526"/>
    <lineage>
        <taxon>Bacteria</taxon>
        <taxon>Pseudomonadati</taxon>
        <taxon>Pseudomonadota</taxon>
        <taxon>Gammaproteobacteria</taxon>
        <taxon>Enterobacterales</taxon>
        <taxon>Yersiniaceae</taxon>
        <taxon>Serratia</taxon>
    </lineage>
</organism>
<proteinExistence type="predicted"/>